<evidence type="ECO:0000313" key="3">
    <source>
        <dbReference type="EMBL" id="GAA4629656.1"/>
    </source>
</evidence>
<evidence type="ECO:0000256" key="1">
    <source>
        <dbReference type="SAM" id="MobiDB-lite"/>
    </source>
</evidence>
<name>A0ABP8UDQ3_9ACTN</name>
<keyword evidence="2" id="KW-0812">Transmembrane</keyword>
<organism evidence="3 4">
    <name type="scientific">Actinoallomurus vinaceus</name>
    <dbReference type="NCBI Taxonomy" id="1080074"/>
    <lineage>
        <taxon>Bacteria</taxon>
        <taxon>Bacillati</taxon>
        <taxon>Actinomycetota</taxon>
        <taxon>Actinomycetes</taxon>
        <taxon>Streptosporangiales</taxon>
        <taxon>Thermomonosporaceae</taxon>
        <taxon>Actinoallomurus</taxon>
    </lineage>
</organism>
<keyword evidence="2" id="KW-1133">Transmembrane helix</keyword>
<dbReference type="RefSeq" id="WP_345433598.1">
    <property type="nucleotide sequence ID" value="NZ_BAABHK010000007.1"/>
</dbReference>
<keyword evidence="2" id="KW-0472">Membrane</keyword>
<feature type="region of interest" description="Disordered" evidence="1">
    <location>
        <begin position="44"/>
        <end position="63"/>
    </location>
</feature>
<keyword evidence="4" id="KW-1185">Reference proteome</keyword>
<dbReference type="InterPro" id="IPR007136">
    <property type="entry name" value="DUF347"/>
</dbReference>
<feature type="transmembrane region" description="Helical" evidence="2">
    <location>
        <begin position="20"/>
        <end position="39"/>
    </location>
</feature>
<sequence>MARDYLSQSRGDGGLGLGTVVTSALFLVTILGLVIYLAVSRKDESAPAVVDGGRATGGRHTRV</sequence>
<gene>
    <name evidence="3" type="ORF">GCM10023196_051870</name>
</gene>
<evidence type="ECO:0000313" key="4">
    <source>
        <dbReference type="Proteomes" id="UP001501442"/>
    </source>
</evidence>
<dbReference type="EMBL" id="BAABHK010000007">
    <property type="protein sequence ID" value="GAA4629656.1"/>
    <property type="molecule type" value="Genomic_DNA"/>
</dbReference>
<protein>
    <submittedName>
        <fullName evidence="3">Uncharacterized protein</fullName>
    </submittedName>
</protein>
<evidence type="ECO:0000256" key="2">
    <source>
        <dbReference type="SAM" id="Phobius"/>
    </source>
</evidence>
<dbReference type="Pfam" id="PF03988">
    <property type="entry name" value="DUF347"/>
    <property type="match status" value="1"/>
</dbReference>
<reference evidence="4" key="1">
    <citation type="journal article" date="2019" name="Int. J. Syst. Evol. Microbiol.">
        <title>The Global Catalogue of Microorganisms (GCM) 10K type strain sequencing project: providing services to taxonomists for standard genome sequencing and annotation.</title>
        <authorList>
            <consortium name="The Broad Institute Genomics Platform"/>
            <consortium name="The Broad Institute Genome Sequencing Center for Infectious Disease"/>
            <person name="Wu L."/>
            <person name="Ma J."/>
        </authorList>
    </citation>
    <scope>NUCLEOTIDE SEQUENCE [LARGE SCALE GENOMIC DNA]</scope>
    <source>
        <strain evidence="4">JCM 17939</strain>
    </source>
</reference>
<accession>A0ABP8UDQ3</accession>
<comment type="caution">
    <text evidence="3">The sequence shown here is derived from an EMBL/GenBank/DDBJ whole genome shotgun (WGS) entry which is preliminary data.</text>
</comment>
<proteinExistence type="predicted"/>
<dbReference type="Proteomes" id="UP001501442">
    <property type="component" value="Unassembled WGS sequence"/>
</dbReference>